<evidence type="ECO:0000313" key="3">
    <source>
        <dbReference type="EMBL" id="MXQ65205.1"/>
    </source>
</evidence>
<comment type="caution">
    <text evidence="3">The sequence shown here is derived from an EMBL/GenBank/DDBJ whole genome shotgun (WGS) entry which is preliminary data.</text>
</comment>
<proteinExistence type="predicted"/>
<sequence length="66" mass="6819">MTEINPRNWRKSTRSGGQHGNCVEAGSDSGKVAIRDTAAREAGAITLPAAHFATLLAAARTGALTL</sequence>
<protein>
    <submittedName>
        <fullName evidence="3">DUF397 domain-containing protein</fullName>
    </submittedName>
</protein>
<dbReference type="EMBL" id="WUTW01000002">
    <property type="protein sequence ID" value="MXQ65205.1"/>
    <property type="molecule type" value="Genomic_DNA"/>
</dbReference>
<dbReference type="InterPro" id="IPR007278">
    <property type="entry name" value="DUF397"/>
</dbReference>
<evidence type="ECO:0000313" key="4">
    <source>
        <dbReference type="Proteomes" id="UP000431901"/>
    </source>
</evidence>
<gene>
    <name evidence="3" type="ORF">GQ466_14280</name>
</gene>
<name>A0A6I4WA98_9ACTN</name>
<dbReference type="Proteomes" id="UP000431901">
    <property type="component" value="Unassembled WGS sequence"/>
</dbReference>
<evidence type="ECO:0000259" key="2">
    <source>
        <dbReference type="Pfam" id="PF04149"/>
    </source>
</evidence>
<accession>A0A6I4WA98</accession>
<evidence type="ECO:0000256" key="1">
    <source>
        <dbReference type="SAM" id="MobiDB-lite"/>
    </source>
</evidence>
<dbReference type="Pfam" id="PF04149">
    <property type="entry name" value="DUF397"/>
    <property type="match status" value="1"/>
</dbReference>
<feature type="region of interest" description="Disordered" evidence="1">
    <location>
        <begin position="1"/>
        <end position="27"/>
    </location>
</feature>
<dbReference type="OrthoDB" id="3540894at2"/>
<keyword evidence="4" id="KW-1185">Reference proteome</keyword>
<organism evidence="3 4">
    <name type="scientific">Actinomadura rayongensis</name>
    <dbReference type="NCBI Taxonomy" id="1429076"/>
    <lineage>
        <taxon>Bacteria</taxon>
        <taxon>Bacillati</taxon>
        <taxon>Actinomycetota</taxon>
        <taxon>Actinomycetes</taxon>
        <taxon>Streptosporangiales</taxon>
        <taxon>Thermomonosporaceae</taxon>
        <taxon>Actinomadura</taxon>
    </lineage>
</organism>
<reference evidence="3 4" key="1">
    <citation type="submission" date="2019-12" db="EMBL/GenBank/DDBJ databases">
        <title>Nocardia macrotermitis sp. nov. and Nocardia aurantia sp. nov., isolated from the gut of the fungus growing-termite Macrotermes natalensis.</title>
        <authorList>
            <person name="Christine B."/>
            <person name="Rene B."/>
        </authorList>
    </citation>
    <scope>NUCLEOTIDE SEQUENCE [LARGE SCALE GENOMIC DNA]</scope>
    <source>
        <strain evidence="3 4">DSM 102126</strain>
    </source>
</reference>
<feature type="domain" description="DUF397" evidence="2">
    <location>
        <begin position="8"/>
        <end position="60"/>
    </location>
</feature>
<dbReference type="AlphaFoldDB" id="A0A6I4WA98"/>
<dbReference type="RefSeq" id="WP_161103329.1">
    <property type="nucleotide sequence ID" value="NZ_JBHLYI010000010.1"/>
</dbReference>